<keyword evidence="10" id="KW-0863">Zinc-finger</keyword>
<dbReference type="InterPro" id="IPR020472">
    <property type="entry name" value="WD40_PAC1"/>
</dbReference>
<feature type="region of interest" description="Disordered" evidence="12">
    <location>
        <begin position="360"/>
        <end position="396"/>
    </location>
</feature>
<organism evidence="14 15">
    <name type="scientific">Aspergillus ruber (strain CBS 135680)</name>
    <dbReference type="NCBI Taxonomy" id="1388766"/>
    <lineage>
        <taxon>Eukaryota</taxon>
        <taxon>Fungi</taxon>
        <taxon>Dikarya</taxon>
        <taxon>Ascomycota</taxon>
        <taxon>Pezizomycotina</taxon>
        <taxon>Eurotiomycetes</taxon>
        <taxon>Eurotiomycetidae</taxon>
        <taxon>Eurotiales</taxon>
        <taxon>Aspergillaceae</taxon>
        <taxon>Aspergillus</taxon>
        <taxon>Aspergillus subgen. Aspergillus</taxon>
    </lineage>
</organism>
<accession>A0A017SBY1</accession>
<dbReference type="GO" id="GO:0008270">
    <property type="term" value="F:zinc ion binding"/>
    <property type="evidence" value="ECO:0007669"/>
    <property type="project" value="UniProtKB-KW"/>
</dbReference>
<dbReference type="PROSITE" id="PS50294">
    <property type="entry name" value="WD_REPEATS_REGION"/>
    <property type="match status" value="7"/>
</dbReference>
<dbReference type="SUPFAM" id="SSF57850">
    <property type="entry name" value="RING/U-box"/>
    <property type="match status" value="1"/>
</dbReference>
<proteinExistence type="inferred from homology"/>
<evidence type="ECO:0000256" key="1">
    <source>
        <dbReference type="ARBA" id="ARBA00004604"/>
    </source>
</evidence>
<protein>
    <recommendedName>
        <fullName evidence="7">Ribosome assembly protein 4</fullName>
    </recommendedName>
    <alternativeName>
        <fullName evidence="9">Notchless protein homolog 1</fullName>
    </alternativeName>
    <alternativeName>
        <fullName evidence="8">Ribosome biogenesis factor RSA4</fullName>
    </alternativeName>
</protein>
<dbReference type="OrthoDB" id="10267436at2759"/>
<dbReference type="PROSITE" id="PS00678">
    <property type="entry name" value="WD_REPEATS_1"/>
    <property type="match status" value="4"/>
</dbReference>
<dbReference type="CDD" id="cd16615">
    <property type="entry name" value="RING-HC_ZNF598"/>
    <property type="match status" value="1"/>
</dbReference>
<dbReference type="PRINTS" id="PR00320">
    <property type="entry name" value="GPROTEINBRPT"/>
</dbReference>
<evidence type="ECO:0000256" key="11">
    <source>
        <dbReference type="PROSITE-ProRule" id="PRU00221"/>
    </source>
</evidence>
<comment type="subcellular location">
    <subcellularLocation>
        <location evidence="1">Nucleus</location>
        <location evidence="1">Nucleolus</location>
    </subcellularLocation>
</comment>
<dbReference type="RefSeq" id="XP_040637408.1">
    <property type="nucleotide sequence ID" value="XM_040787209.1"/>
</dbReference>
<feature type="compositionally biased region" description="Polar residues" evidence="12">
    <location>
        <begin position="598"/>
        <end position="607"/>
    </location>
</feature>
<dbReference type="InterPro" id="IPR015943">
    <property type="entry name" value="WD40/YVTN_repeat-like_dom_sf"/>
</dbReference>
<dbReference type="AlphaFoldDB" id="A0A017SBY1"/>
<feature type="repeat" description="WD" evidence="11">
    <location>
        <begin position="1225"/>
        <end position="1258"/>
    </location>
</feature>
<feature type="repeat" description="WD" evidence="11">
    <location>
        <begin position="884"/>
        <end position="926"/>
    </location>
</feature>
<feature type="compositionally biased region" description="Basic and acidic residues" evidence="12">
    <location>
        <begin position="755"/>
        <end position="767"/>
    </location>
</feature>
<keyword evidence="4" id="KW-0539">Nucleus</keyword>
<keyword evidence="15" id="KW-1185">Reference proteome</keyword>
<dbReference type="Proteomes" id="UP000019804">
    <property type="component" value="Unassembled WGS sequence"/>
</dbReference>
<reference evidence="15" key="1">
    <citation type="journal article" date="2014" name="Nat. Commun.">
        <title>Genomic adaptations of the halophilic Dead Sea filamentous fungus Eurotium rubrum.</title>
        <authorList>
            <person name="Kis-Papo T."/>
            <person name="Weig A.R."/>
            <person name="Riley R."/>
            <person name="Persoh D."/>
            <person name="Salamov A."/>
            <person name="Sun H."/>
            <person name="Lipzen A."/>
            <person name="Wasser S.P."/>
            <person name="Rambold G."/>
            <person name="Grigoriev I.V."/>
            <person name="Nevo E."/>
        </authorList>
    </citation>
    <scope>NUCLEOTIDE SEQUENCE [LARGE SCALE GENOMIC DNA]</scope>
    <source>
        <strain evidence="15">CBS 135680</strain>
    </source>
</reference>
<feature type="repeat" description="WD" evidence="11">
    <location>
        <begin position="1141"/>
        <end position="1182"/>
    </location>
</feature>
<keyword evidence="10" id="KW-0479">Metal-binding</keyword>
<evidence type="ECO:0000256" key="2">
    <source>
        <dbReference type="ARBA" id="ARBA00022574"/>
    </source>
</evidence>
<dbReference type="SMART" id="SM00320">
    <property type="entry name" value="WD40"/>
    <property type="match status" value="8"/>
</dbReference>
<dbReference type="InterPro" id="IPR036322">
    <property type="entry name" value="WD40_repeat_dom_sf"/>
</dbReference>
<dbReference type="InterPro" id="IPR057634">
    <property type="entry name" value="PAH_ZNF598/HEL2"/>
</dbReference>
<dbReference type="InterPro" id="IPR013087">
    <property type="entry name" value="Znf_C2H2_type"/>
</dbReference>
<feature type="compositionally biased region" description="Polar residues" evidence="12">
    <location>
        <begin position="411"/>
        <end position="431"/>
    </location>
</feature>
<dbReference type="PANTHER" id="PTHR19848:SF0">
    <property type="entry name" value="NOTCHLESS PROTEIN HOMOLOG 1"/>
    <property type="match status" value="1"/>
</dbReference>
<dbReference type="InterPro" id="IPR019775">
    <property type="entry name" value="WD40_repeat_CS"/>
</dbReference>
<dbReference type="SUPFAM" id="SSF50978">
    <property type="entry name" value="WD40 repeat-like"/>
    <property type="match status" value="1"/>
</dbReference>
<dbReference type="GeneID" id="63702333"/>
<evidence type="ECO:0000313" key="15">
    <source>
        <dbReference type="Proteomes" id="UP000019804"/>
    </source>
</evidence>
<dbReference type="Pfam" id="PF25447">
    <property type="entry name" value="RING_ZNF598"/>
    <property type="match status" value="1"/>
</dbReference>
<evidence type="ECO:0000256" key="9">
    <source>
        <dbReference type="ARBA" id="ARBA00080836"/>
    </source>
</evidence>
<dbReference type="EMBL" id="KK088430">
    <property type="protein sequence ID" value="EYE93720.1"/>
    <property type="molecule type" value="Genomic_DNA"/>
</dbReference>
<feature type="repeat" description="WD" evidence="11">
    <location>
        <begin position="1183"/>
        <end position="1224"/>
    </location>
</feature>
<dbReference type="InterPro" id="IPR001841">
    <property type="entry name" value="Znf_RING"/>
</dbReference>
<dbReference type="HOGENOM" id="CLU_006596_0_0_1"/>
<dbReference type="GO" id="GO:0005730">
    <property type="term" value="C:nucleolus"/>
    <property type="evidence" value="ECO:0007669"/>
    <property type="project" value="UniProtKB-SubCell"/>
</dbReference>
<dbReference type="Pfam" id="PF23202">
    <property type="entry name" value="PAH_ZNF598"/>
    <property type="match status" value="1"/>
</dbReference>
<feature type="domain" description="RING-type" evidence="13">
    <location>
        <begin position="91"/>
        <end position="131"/>
    </location>
</feature>
<evidence type="ECO:0000259" key="13">
    <source>
        <dbReference type="PROSITE" id="PS50089"/>
    </source>
</evidence>
<evidence type="ECO:0000256" key="12">
    <source>
        <dbReference type="SAM" id="MobiDB-lite"/>
    </source>
</evidence>
<feature type="region of interest" description="Disordered" evidence="12">
    <location>
        <begin position="573"/>
        <end position="701"/>
    </location>
</feature>
<dbReference type="PROSITE" id="PS00028">
    <property type="entry name" value="ZINC_FINGER_C2H2_1"/>
    <property type="match status" value="1"/>
</dbReference>
<feature type="region of interest" description="Disordered" evidence="12">
    <location>
        <begin position="411"/>
        <end position="454"/>
    </location>
</feature>
<keyword evidence="3" id="KW-0677">Repeat</keyword>
<feature type="repeat" description="WD" evidence="11">
    <location>
        <begin position="970"/>
        <end position="1017"/>
    </location>
</feature>
<feature type="region of interest" description="Disordered" evidence="12">
    <location>
        <begin position="1"/>
        <end position="81"/>
    </location>
</feature>
<evidence type="ECO:0000256" key="8">
    <source>
        <dbReference type="ARBA" id="ARBA00077034"/>
    </source>
</evidence>
<dbReference type="Pfam" id="PF23230">
    <property type="entry name" value="zf-C2H2_13"/>
    <property type="match status" value="1"/>
</dbReference>
<keyword evidence="2 11" id="KW-0853">WD repeat</keyword>
<feature type="repeat" description="WD" evidence="11">
    <location>
        <begin position="1018"/>
        <end position="1058"/>
    </location>
</feature>
<evidence type="ECO:0000313" key="14">
    <source>
        <dbReference type="EMBL" id="EYE93720.1"/>
    </source>
</evidence>
<dbReference type="STRING" id="1388766.A0A017SBY1"/>
<comment type="similarity">
    <text evidence="6">Belongs to the NLE1/RSA4 family.</text>
</comment>
<dbReference type="FunFam" id="2.130.10.10:FF:000092">
    <property type="entry name" value="notchless protein homolog"/>
    <property type="match status" value="1"/>
</dbReference>
<dbReference type="PROSITE" id="PS50082">
    <property type="entry name" value="WD_REPEATS_2"/>
    <property type="match status" value="7"/>
</dbReference>
<dbReference type="InterPro" id="IPR001680">
    <property type="entry name" value="WD40_rpt"/>
</dbReference>
<dbReference type="InterPro" id="IPR013083">
    <property type="entry name" value="Znf_RING/FYVE/PHD"/>
</dbReference>
<keyword evidence="10" id="KW-0862">Zinc</keyword>
<dbReference type="PANTHER" id="PTHR19848">
    <property type="entry name" value="WD40 REPEAT PROTEIN"/>
    <property type="match status" value="1"/>
</dbReference>
<evidence type="ECO:0000256" key="3">
    <source>
        <dbReference type="ARBA" id="ARBA00022737"/>
    </source>
</evidence>
<feature type="compositionally biased region" description="Low complexity" evidence="12">
    <location>
        <begin position="610"/>
        <end position="689"/>
    </location>
</feature>
<evidence type="ECO:0000256" key="10">
    <source>
        <dbReference type="PROSITE-ProRule" id="PRU00175"/>
    </source>
</evidence>
<feature type="region of interest" description="Disordered" evidence="12">
    <location>
        <begin position="751"/>
        <end position="771"/>
    </location>
</feature>
<gene>
    <name evidence="14" type="ORF">EURHEDRAFT_532054</name>
</gene>
<dbReference type="Gene3D" id="3.30.40.10">
    <property type="entry name" value="Zinc/RING finger domain, C3HC4 (zinc finger)"/>
    <property type="match status" value="1"/>
</dbReference>
<sequence length="1258" mass="137373">MADSQPPQAPIRSQGQNRGGRRRGRGGANQTKQPDTPGAGRGNRGRGRGGGDRNRNTNASQGAGADAPVEATEKPKKVPVATDDADDGEICFICASDVTHTSVSPCNHRTCHICALRLRALYKNKACAHCRTESNYVIFTDDPTKDFDQFVSKDFSRKDNNLGIQYENDDIFEDTVLLLRYNCPDTDCDAACLGWPDLHRHTKSKHGKVMCDLCTRNKKVFTHEHELFTMAELRKHEKYGDDVPGAIDQSGFRGHPECGFCRQRFYGDDELYTHCRDKHERCHICDRQSGHRQQQYYVDYTALEDHFQKDHHLCLDQECLDKKFVVFESQMDLKGHQLECHPNGLSKDARRDARTVDLSAFDFRAPYQPQRQRRGAGRGRDPNAEPLPASSAQPLRRDEIAYQRQVAIQSAQSVSTRSFGGQLTRNDTQQVRAPPRSGNATPARSPPAQSPPVSELQNLNLVADSTPASPQEQARRLRHSAVIERASNLLRNDQTKLGEFRTRVSNYRTSLISATELIDAFFSLFDTTSSELGKLIKELADIYEEDSKRTTLLKAWNDWRAINEDYPALPGPGGLLPGMSPDTVNGGGAGGSRVLRLKSSTAQSSRSAVGRSGALPSSASSATAFPPLSSASSSSSRPPGRNNATTAWGTAAAPSPSSFPSLPSSTRPSPRASGSSTPTASSSRASNARGTDAFPALPAAPKPNVLMAGLTRGTVRWGEARPASNAWAGGESSEPIDDFGEAIMATLLPPPTKRQRTDATEKARQQQDVESVPADLGSIRVQFFDQATGSATGPAVSVPVADASVKNLETLLNTLQGNDDDERVPYRFTYQSDEKDNQTVDILADLYQSLLKPGLKTTEDTVPLYFTPQAVFRVKAVSRCSASIAGHGEAILATSFSPVSSSTMVSGSGDSTARVWDCETGTPMHTLKGHTSWVLAVSYSPNGAMIATGSMDNTVRIWEAKKGQALGGPLKGHTKWITSLAWEPYHLQQSGAPRLASASKDSTIRIWDVVSRRIDTVLSGHKGSVTCVRWGGTGKIYTASHDRTIKVWNATNGSLLQTLSAHAHRVNHLALSTDFALRTAYHDHTGKVPQEESEKVAAAKKRFEQAATVNNKIVEKLVSASDDFTMYLWEPESSNKPIARLLGHQKEVNHVTFSPDMAYIASAGFDNHVKLWNGRDGKFITTLRGHVGAVYQCCFSADSRLLVSSSKDTTLKVWNVRTGKLSIDLPGHRDEVFAVDWSPDGQKVGSGGKDKAIRIWRH</sequence>
<feature type="repeat" description="WD" evidence="11">
    <location>
        <begin position="927"/>
        <end position="968"/>
    </location>
</feature>
<evidence type="ECO:0000256" key="4">
    <source>
        <dbReference type="ARBA" id="ARBA00023242"/>
    </source>
</evidence>
<dbReference type="Pfam" id="PF00400">
    <property type="entry name" value="WD40"/>
    <property type="match status" value="7"/>
</dbReference>
<dbReference type="InterPro" id="IPR012972">
    <property type="entry name" value="NLE"/>
</dbReference>
<evidence type="ECO:0000256" key="7">
    <source>
        <dbReference type="ARBA" id="ARBA00068030"/>
    </source>
</evidence>
<dbReference type="InterPro" id="IPR041888">
    <property type="entry name" value="RING-HC_ZNF598/HEL2"/>
</dbReference>
<name>A0A017SBY1_ASPRC</name>
<dbReference type="Pfam" id="PF08154">
    <property type="entry name" value="NLE"/>
    <property type="match status" value="1"/>
</dbReference>
<evidence type="ECO:0000256" key="5">
    <source>
        <dbReference type="ARBA" id="ARBA00035113"/>
    </source>
</evidence>
<dbReference type="CDD" id="cd00200">
    <property type="entry name" value="WD40"/>
    <property type="match status" value="1"/>
</dbReference>
<dbReference type="GO" id="GO:0000027">
    <property type="term" value="P:ribosomal large subunit assembly"/>
    <property type="evidence" value="ECO:0007669"/>
    <property type="project" value="TreeGrafter"/>
</dbReference>
<evidence type="ECO:0000256" key="6">
    <source>
        <dbReference type="ARBA" id="ARBA00061016"/>
    </source>
</evidence>
<comment type="similarity">
    <text evidence="5">Belongs to the ZNF598/HEL2 family.</text>
</comment>
<dbReference type="SMART" id="SM00355">
    <property type="entry name" value="ZnF_C2H2"/>
    <property type="match status" value="4"/>
</dbReference>
<dbReference type="InterPro" id="IPR056437">
    <property type="entry name" value="Znf-C2H2_ZNF598/HEL2"/>
</dbReference>
<dbReference type="Gene3D" id="2.130.10.10">
    <property type="entry name" value="YVTN repeat-like/Quinoprotein amine dehydrogenase"/>
    <property type="match status" value="1"/>
</dbReference>
<dbReference type="PROSITE" id="PS50089">
    <property type="entry name" value="ZF_RING_2"/>
    <property type="match status" value="1"/>
</dbReference>